<dbReference type="InterPro" id="IPR051599">
    <property type="entry name" value="Cell_Envelope_Assoc"/>
</dbReference>
<dbReference type="Gene3D" id="3.40.50.620">
    <property type="entry name" value="HUPs"/>
    <property type="match status" value="1"/>
</dbReference>
<organism evidence="2 3">
    <name type="scientific">Autumnicola lenta</name>
    <dbReference type="NCBI Taxonomy" id="3075593"/>
    <lineage>
        <taxon>Bacteria</taxon>
        <taxon>Pseudomonadati</taxon>
        <taxon>Bacteroidota</taxon>
        <taxon>Flavobacteriia</taxon>
        <taxon>Flavobacteriales</taxon>
        <taxon>Flavobacteriaceae</taxon>
        <taxon>Autumnicola</taxon>
    </lineage>
</organism>
<dbReference type="PANTHER" id="PTHR30336:SF6">
    <property type="entry name" value="INTEGRAL MEMBRANE PROTEIN"/>
    <property type="match status" value="1"/>
</dbReference>
<dbReference type="InterPro" id="IPR003848">
    <property type="entry name" value="DUF218"/>
</dbReference>
<evidence type="ECO:0000313" key="2">
    <source>
        <dbReference type="EMBL" id="MDT0646010.1"/>
    </source>
</evidence>
<dbReference type="RefSeq" id="WP_311494195.1">
    <property type="nucleotide sequence ID" value="NZ_JAVRHO010000005.1"/>
</dbReference>
<evidence type="ECO:0000313" key="3">
    <source>
        <dbReference type="Proteomes" id="UP001245285"/>
    </source>
</evidence>
<accession>A0ABU3CI29</accession>
<dbReference type="InterPro" id="IPR014729">
    <property type="entry name" value="Rossmann-like_a/b/a_fold"/>
</dbReference>
<dbReference type="PANTHER" id="PTHR30336">
    <property type="entry name" value="INNER MEMBRANE PROTEIN, PROBABLE PERMEASE"/>
    <property type="match status" value="1"/>
</dbReference>
<name>A0ABU3CI29_9FLAO</name>
<proteinExistence type="predicted"/>
<gene>
    <name evidence="2" type="ORF">RM545_04850</name>
</gene>
<reference evidence="2 3" key="1">
    <citation type="submission" date="2023-09" db="EMBL/GenBank/DDBJ databases">
        <authorList>
            <person name="Rey-Velasco X."/>
        </authorList>
    </citation>
    <scope>NUCLEOTIDE SEQUENCE [LARGE SCALE GENOMIC DNA]</scope>
    <source>
        <strain evidence="2 3">F260</strain>
    </source>
</reference>
<dbReference type="Pfam" id="PF02698">
    <property type="entry name" value="DUF218"/>
    <property type="match status" value="1"/>
</dbReference>
<sequence>MRLIKKSILTLVILVVVASLIVLGLDAFLKQNTASRIYSDIGKVPPATTVIVLGASVHSDGKLSPVLQDRMETAIELFQKNKVEQFLVSGDHKTDDYNEVSAMKNYLLSHGIPENRILQDHAGFDTYDSMYRANKLFNITSAIVVTQEFHLPRTIFIAKNLGLDYKGFVADKRSYETSTRSMRREKLANFKALWEVLTDGKPATLKQRLD</sequence>
<dbReference type="CDD" id="cd06259">
    <property type="entry name" value="YdcF-like"/>
    <property type="match status" value="1"/>
</dbReference>
<evidence type="ECO:0000259" key="1">
    <source>
        <dbReference type="Pfam" id="PF02698"/>
    </source>
</evidence>
<dbReference type="Proteomes" id="UP001245285">
    <property type="component" value="Unassembled WGS sequence"/>
</dbReference>
<keyword evidence="3" id="KW-1185">Reference proteome</keyword>
<protein>
    <submittedName>
        <fullName evidence="2">ElyC/SanA/YdcF family protein</fullName>
    </submittedName>
</protein>
<dbReference type="EMBL" id="JAVRHO010000005">
    <property type="protein sequence ID" value="MDT0646010.1"/>
    <property type="molecule type" value="Genomic_DNA"/>
</dbReference>
<comment type="caution">
    <text evidence="2">The sequence shown here is derived from an EMBL/GenBank/DDBJ whole genome shotgun (WGS) entry which is preliminary data.</text>
</comment>
<feature type="domain" description="DUF218" evidence="1">
    <location>
        <begin position="49"/>
        <end position="168"/>
    </location>
</feature>